<dbReference type="SFLD" id="SFLDS00005">
    <property type="entry name" value="Isoprenoid_Synthase_Type_I"/>
    <property type="match status" value="1"/>
</dbReference>
<dbReference type="NCBIfam" id="TIGR03464">
    <property type="entry name" value="HpnC"/>
    <property type="match status" value="1"/>
</dbReference>
<evidence type="ECO:0000313" key="2">
    <source>
        <dbReference type="EMBL" id="MDQ7905767.1"/>
    </source>
</evidence>
<dbReference type="InterPro" id="IPR008949">
    <property type="entry name" value="Isoprenoid_synthase_dom_sf"/>
</dbReference>
<evidence type="ECO:0000256" key="1">
    <source>
        <dbReference type="SAM" id="MobiDB-lite"/>
    </source>
</evidence>
<dbReference type="InterPro" id="IPR044843">
    <property type="entry name" value="Trans_IPPS_bact-type"/>
</dbReference>
<proteinExistence type="predicted"/>
<dbReference type="RefSeq" id="WP_308713040.1">
    <property type="nucleotide sequence ID" value="NZ_JAVHUY010000012.1"/>
</dbReference>
<feature type="compositionally biased region" description="Low complexity" evidence="1">
    <location>
        <begin position="1"/>
        <end position="19"/>
    </location>
</feature>
<protein>
    <submittedName>
        <fullName evidence="2">Squalene synthase HpnC</fullName>
        <ecNumber evidence="2">2.5.1.21</ecNumber>
    </submittedName>
</protein>
<dbReference type="Pfam" id="PF00494">
    <property type="entry name" value="SQS_PSY"/>
    <property type="match status" value="1"/>
</dbReference>
<dbReference type="SFLD" id="SFLDG01212">
    <property type="entry name" value="Phytoene_synthase_like"/>
    <property type="match status" value="1"/>
</dbReference>
<name>A0ABU0ZII8_9ACTN</name>
<sequence length="296" mass="32291">MAHPGSGSAGASRAGAARSTPGDGYLRHREQSENFPVALRVLPREPRTHLRAVYDVARVIDDLGDRGDGDRTAALLAFRADLATVWRGGTPRADVLRRLVPTVRACDLPQEPFDDLVRANLQDQRVDRYATYADLRAYCTLSADPVGRIVLAVFGAGTPRAVELSDRVCTALQLVEHWQDVAEDRRAGRVYLPQEDLAAFGVPESDLDLPQTSPRLRRLMAYETDRAEALLDSGTPLLGLLRGWARLAVTGYVAGGRAAIDGLRKTNWAIMSGSPGTSRLAVLRHLSRGLVRRVVP</sequence>
<comment type="caution">
    <text evidence="2">The sequence shown here is derived from an EMBL/GenBank/DDBJ whole genome shotgun (WGS) entry which is preliminary data.</text>
</comment>
<reference evidence="2 3" key="1">
    <citation type="submission" date="2023-08" db="EMBL/GenBank/DDBJ databases">
        <title>Phytohabitans sansha sp. nov., isolated from marine sediment.</title>
        <authorList>
            <person name="Zhao Y."/>
            <person name="Yi K."/>
        </authorList>
    </citation>
    <scope>NUCLEOTIDE SEQUENCE [LARGE SCALE GENOMIC DNA]</scope>
    <source>
        <strain evidence="2 3">ZYX-F-186</strain>
    </source>
</reference>
<dbReference type="SFLD" id="SFLDG01018">
    <property type="entry name" value="Squalene/Phytoene_Synthase_Lik"/>
    <property type="match status" value="1"/>
</dbReference>
<accession>A0ABU0ZII8</accession>
<keyword evidence="2" id="KW-0808">Transferase</keyword>
<evidence type="ECO:0000313" key="3">
    <source>
        <dbReference type="Proteomes" id="UP001230908"/>
    </source>
</evidence>
<organism evidence="2 3">
    <name type="scientific">Phytohabitans maris</name>
    <dbReference type="NCBI Taxonomy" id="3071409"/>
    <lineage>
        <taxon>Bacteria</taxon>
        <taxon>Bacillati</taxon>
        <taxon>Actinomycetota</taxon>
        <taxon>Actinomycetes</taxon>
        <taxon>Micromonosporales</taxon>
        <taxon>Micromonosporaceae</taxon>
    </lineage>
</organism>
<gene>
    <name evidence="2" type="primary">hpnC</name>
    <name evidence="2" type="ORF">RB614_14705</name>
</gene>
<dbReference type="InterPro" id="IPR002060">
    <property type="entry name" value="Squ/phyt_synthse"/>
</dbReference>
<dbReference type="SUPFAM" id="SSF48576">
    <property type="entry name" value="Terpenoid synthases"/>
    <property type="match status" value="1"/>
</dbReference>
<dbReference type="EMBL" id="JAVHUY010000012">
    <property type="protein sequence ID" value="MDQ7905767.1"/>
    <property type="molecule type" value="Genomic_DNA"/>
</dbReference>
<dbReference type="InterPro" id="IPR017827">
    <property type="entry name" value="HSQ_synthase_HpnC"/>
</dbReference>
<dbReference type="PANTHER" id="PTHR31480">
    <property type="entry name" value="BIFUNCTIONAL LYCOPENE CYCLASE/PHYTOENE SYNTHASE"/>
    <property type="match status" value="1"/>
</dbReference>
<dbReference type="Gene3D" id="1.10.600.10">
    <property type="entry name" value="Farnesyl Diphosphate Synthase"/>
    <property type="match status" value="1"/>
</dbReference>
<dbReference type="GO" id="GO:0051996">
    <property type="term" value="F:squalene synthase [NAD(P)H] activity"/>
    <property type="evidence" value="ECO:0007669"/>
    <property type="project" value="UniProtKB-EC"/>
</dbReference>
<dbReference type="EC" id="2.5.1.21" evidence="2"/>
<feature type="region of interest" description="Disordered" evidence="1">
    <location>
        <begin position="1"/>
        <end position="30"/>
    </location>
</feature>
<dbReference type="Proteomes" id="UP001230908">
    <property type="component" value="Unassembled WGS sequence"/>
</dbReference>
<keyword evidence="3" id="KW-1185">Reference proteome</keyword>